<feature type="non-terminal residue" evidence="3">
    <location>
        <position position="1"/>
    </location>
</feature>
<protein>
    <submittedName>
        <fullName evidence="3">1925_t:CDS:1</fullName>
    </submittedName>
</protein>
<comment type="caution">
    <text evidence="3">The sequence shown here is derived from an EMBL/GenBank/DDBJ whole genome shotgun (WGS) entry which is preliminary data.</text>
</comment>
<dbReference type="Proteomes" id="UP000789508">
    <property type="component" value="Unassembled WGS sequence"/>
</dbReference>
<feature type="non-terminal residue" evidence="3">
    <location>
        <position position="128"/>
    </location>
</feature>
<organism evidence="3 4">
    <name type="scientific">Ambispora leptoticha</name>
    <dbReference type="NCBI Taxonomy" id="144679"/>
    <lineage>
        <taxon>Eukaryota</taxon>
        <taxon>Fungi</taxon>
        <taxon>Fungi incertae sedis</taxon>
        <taxon>Mucoromycota</taxon>
        <taxon>Glomeromycotina</taxon>
        <taxon>Glomeromycetes</taxon>
        <taxon>Archaeosporales</taxon>
        <taxon>Ambisporaceae</taxon>
        <taxon>Ambispora</taxon>
    </lineage>
</organism>
<dbReference type="Pfam" id="PF13949">
    <property type="entry name" value="ALIX_LYPXL_bnd"/>
    <property type="match status" value="1"/>
</dbReference>
<evidence type="ECO:0000256" key="1">
    <source>
        <dbReference type="SAM" id="Coils"/>
    </source>
</evidence>
<dbReference type="EMBL" id="CAJVPS010052821">
    <property type="protein sequence ID" value="CAG8771595.1"/>
    <property type="molecule type" value="Genomic_DNA"/>
</dbReference>
<proteinExistence type="predicted"/>
<reference evidence="3" key="1">
    <citation type="submission" date="2021-06" db="EMBL/GenBank/DDBJ databases">
        <authorList>
            <person name="Kallberg Y."/>
            <person name="Tangrot J."/>
            <person name="Rosling A."/>
        </authorList>
    </citation>
    <scope>NUCLEOTIDE SEQUENCE</scope>
    <source>
        <strain evidence="3">FL130A</strain>
    </source>
</reference>
<evidence type="ECO:0000313" key="3">
    <source>
        <dbReference type="EMBL" id="CAG8771595.1"/>
    </source>
</evidence>
<keyword evidence="1" id="KW-0175">Coiled coil</keyword>
<dbReference type="AlphaFoldDB" id="A0A9N9JB95"/>
<keyword evidence="4" id="KW-1185">Reference proteome</keyword>
<dbReference type="Gene3D" id="1.20.120.560">
    <property type="entry name" value="alix/aip1 in complex with the ypdl late domain"/>
    <property type="match status" value="1"/>
</dbReference>
<dbReference type="InterPro" id="IPR025304">
    <property type="entry name" value="ALIX_V_dom"/>
</dbReference>
<evidence type="ECO:0000259" key="2">
    <source>
        <dbReference type="Pfam" id="PF13949"/>
    </source>
</evidence>
<sequence length="128" mass="14870">ETIKKTIQSSFTFDASAQSNIKNRNNELRNLINEAHANIGERNKNIEEIKKVSNLDDIGPKLLKEAAKITANGTAIKIEPAHFEELFIEELKKYDKYLELVQSETENQEKLLSNIERKYHELTEERNR</sequence>
<dbReference type="OrthoDB" id="64867at2759"/>
<feature type="coiled-coil region" evidence="1">
    <location>
        <begin position="98"/>
        <end position="125"/>
    </location>
</feature>
<gene>
    <name evidence="3" type="ORF">ALEPTO_LOCUS14168</name>
</gene>
<feature type="domain" description="ALIX V-shaped" evidence="2">
    <location>
        <begin position="16"/>
        <end position="127"/>
    </location>
</feature>
<accession>A0A9N9JB95</accession>
<name>A0A9N9JB95_9GLOM</name>
<evidence type="ECO:0000313" key="4">
    <source>
        <dbReference type="Proteomes" id="UP000789508"/>
    </source>
</evidence>